<keyword evidence="1" id="KW-0808">Transferase</keyword>
<dbReference type="Proteomes" id="UP000682782">
    <property type="component" value="Chromosome"/>
</dbReference>
<name>A0AC61MZP3_9FIRM</name>
<reference evidence="1" key="1">
    <citation type="submission" date="2021-01" db="EMBL/GenBank/DDBJ databases">
        <title>Complete genome sequence of Clostridiales bacterium R-7.</title>
        <authorList>
            <person name="Mahoney-Kurpe S.C."/>
            <person name="Palevich N."/>
            <person name="Koike S."/>
            <person name="Moon C.D."/>
            <person name="Attwood G.T."/>
        </authorList>
    </citation>
    <scope>NUCLEOTIDE SEQUENCE</scope>
    <source>
        <strain evidence="1">R-7</strain>
    </source>
</reference>
<evidence type="ECO:0000313" key="1">
    <source>
        <dbReference type="EMBL" id="QUC67768.1"/>
    </source>
</evidence>
<proteinExistence type="predicted"/>
<evidence type="ECO:0000313" key="2">
    <source>
        <dbReference type="Proteomes" id="UP000682782"/>
    </source>
</evidence>
<keyword evidence="2" id="KW-1185">Reference proteome</keyword>
<protein>
    <submittedName>
        <fullName evidence="1">Class I SAM-dependent methyltransferase</fullName>
    </submittedName>
</protein>
<keyword evidence="1" id="KW-0489">Methyltransferase</keyword>
<organism evidence="1 2">
    <name type="scientific">Aristaeella hokkaidonensis</name>
    <dbReference type="NCBI Taxonomy" id="3046382"/>
    <lineage>
        <taxon>Bacteria</taxon>
        <taxon>Bacillati</taxon>
        <taxon>Bacillota</taxon>
        <taxon>Clostridia</taxon>
        <taxon>Eubacteriales</taxon>
        <taxon>Aristaeellaceae</taxon>
        <taxon>Aristaeella</taxon>
    </lineage>
</organism>
<dbReference type="EMBL" id="CP068393">
    <property type="protein sequence ID" value="QUC67768.1"/>
    <property type="molecule type" value="Genomic_DNA"/>
</dbReference>
<gene>
    <name evidence="1" type="ORF">JYE49_03415</name>
</gene>
<sequence length="248" mass="28461">MYQGFAELYDELMDDVNYEGWADHYARLLSIYGIRSGKVCECACGTGSLTLPLQKRGFQMTGVDISREMLWQAAQKARKNGIAIPFVQQDMRSLNLHKPVDAVLATCDGVNYLLTEEDLLGFFRAAKRSILPGGALIFDVSTPYKLKNILCSGLMYEDRDDVTYLWQNTWHERSQTVNLDLCFFVRENDGKYRRMEEHQTQRAWSMDTLKEVLWKAGFRAVCMYSNGSLNAAKEQDERWHIAATNPVK</sequence>
<accession>A0AC61MZP3</accession>